<comment type="caution">
    <text evidence="1">The sequence shown here is derived from an EMBL/GenBank/DDBJ whole genome shotgun (WGS) entry which is preliminary data.</text>
</comment>
<proteinExistence type="predicted"/>
<sequence>MQFYILMTSGAMICVSDFVRNLFKSIVLFPLFGQIGCSDQIYEQPSDKYSFKIQMIELLGSDIDVIDSINKHEAQISYFEFIKDSSKLDKIVGYLEKDGWVLKGKGQGVVTYCLGSNNKINIVSPTFGEVLDYKGGKLKITNYDVNTVLYRYYKLGDDLCE</sequence>
<gene>
    <name evidence="1" type="ORF">J5N55_08485</name>
</gene>
<evidence type="ECO:0000313" key="2">
    <source>
        <dbReference type="Proteomes" id="UP000670925"/>
    </source>
</evidence>
<accession>A0AAW4JBJ9</accession>
<evidence type="ECO:0008006" key="3">
    <source>
        <dbReference type="Google" id="ProtNLM"/>
    </source>
</evidence>
<dbReference type="AlphaFoldDB" id="A0AAW4JBJ9"/>
<evidence type="ECO:0000313" key="1">
    <source>
        <dbReference type="EMBL" id="MBO3658122.1"/>
    </source>
</evidence>
<dbReference type="EMBL" id="JAGFOT010000007">
    <property type="protein sequence ID" value="MBO3658122.1"/>
    <property type="molecule type" value="Genomic_DNA"/>
</dbReference>
<protein>
    <recommendedName>
        <fullName evidence="3">Lipoprotein</fullName>
    </recommendedName>
</protein>
<dbReference type="Proteomes" id="UP000670925">
    <property type="component" value="Unassembled WGS sequence"/>
</dbReference>
<name>A0AAW4JBJ9_ACIHA</name>
<organism evidence="1 2">
    <name type="scientific">Acinetobacter haemolyticus</name>
    <dbReference type="NCBI Taxonomy" id="29430"/>
    <lineage>
        <taxon>Bacteria</taxon>
        <taxon>Pseudomonadati</taxon>
        <taxon>Pseudomonadota</taxon>
        <taxon>Gammaproteobacteria</taxon>
        <taxon>Moraxellales</taxon>
        <taxon>Moraxellaceae</taxon>
        <taxon>Acinetobacter</taxon>
    </lineage>
</organism>
<reference evidence="1" key="1">
    <citation type="submission" date="2021-03" db="EMBL/GenBank/DDBJ databases">
        <title>Acinetobacter spp. whole-genome sequenced from Terengganu.</title>
        <authorList>
            <person name="Mohd Rani F."/>
        </authorList>
    </citation>
    <scope>NUCLEOTIDE SEQUENCE</scope>
    <source>
        <strain evidence="1">AC1502</strain>
    </source>
</reference>